<evidence type="ECO:0000313" key="4">
    <source>
        <dbReference type="Proteomes" id="UP000701801"/>
    </source>
</evidence>
<dbReference type="EMBL" id="CAJVRM010000201">
    <property type="protein sequence ID" value="CAG8977027.1"/>
    <property type="molecule type" value="Genomic_DNA"/>
</dbReference>
<feature type="region of interest" description="Disordered" evidence="1">
    <location>
        <begin position="45"/>
        <end position="80"/>
    </location>
</feature>
<keyword evidence="2" id="KW-0472">Membrane</keyword>
<evidence type="ECO:0000313" key="3">
    <source>
        <dbReference type="EMBL" id="CAG8977027.1"/>
    </source>
</evidence>
<dbReference type="OrthoDB" id="2603at2759"/>
<dbReference type="Proteomes" id="UP000701801">
    <property type="component" value="Unassembled WGS sequence"/>
</dbReference>
<accession>A0A9N9Q721</accession>
<feature type="compositionally biased region" description="Basic and acidic residues" evidence="1">
    <location>
        <begin position="62"/>
        <end position="80"/>
    </location>
</feature>
<comment type="caution">
    <text evidence="3">The sequence shown here is derived from an EMBL/GenBank/DDBJ whole genome shotgun (WGS) entry which is preliminary data.</text>
</comment>
<organism evidence="3 4">
    <name type="scientific">Hymenoscyphus albidus</name>
    <dbReference type="NCBI Taxonomy" id="595503"/>
    <lineage>
        <taxon>Eukaryota</taxon>
        <taxon>Fungi</taxon>
        <taxon>Dikarya</taxon>
        <taxon>Ascomycota</taxon>
        <taxon>Pezizomycotina</taxon>
        <taxon>Leotiomycetes</taxon>
        <taxon>Helotiales</taxon>
        <taxon>Helotiaceae</taxon>
        <taxon>Hymenoscyphus</taxon>
    </lineage>
</organism>
<dbReference type="AlphaFoldDB" id="A0A9N9Q721"/>
<proteinExistence type="predicted"/>
<protein>
    <submittedName>
        <fullName evidence="3">Uncharacterized protein</fullName>
    </submittedName>
</protein>
<name>A0A9N9Q721_9HELO</name>
<evidence type="ECO:0000256" key="1">
    <source>
        <dbReference type="SAM" id="MobiDB-lite"/>
    </source>
</evidence>
<keyword evidence="2" id="KW-0812">Transmembrane</keyword>
<feature type="compositionally biased region" description="Polar residues" evidence="1">
    <location>
        <begin position="45"/>
        <end position="60"/>
    </location>
</feature>
<gene>
    <name evidence="3" type="ORF">HYALB_00008885</name>
</gene>
<evidence type="ECO:0000256" key="2">
    <source>
        <dbReference type="SAM" id="Phobius"/>
    </source>
</evidence>
<keyword evidence="4" id="KW-1185">Reference proteome</keyword>
<keyword evidence="2" id="KW-1133">Transmembrane helix</keyword>
<feature type="transmembrane region" description="Helical" evidence="2">
    <location>
        <begin position="127"/>
        <end position="151"/>
    </location>
</feature>
<reference evidence="3" key="1">
    <citation type="submission" date="2021-07" db="EMBL/GenBank/DDBJ databases">
        <authorList>
            <person name="Durling M."/>
        </authorList>
    </citation>
    <scope>NUCLEOTIDE SEQUENCE</scope>
</reference>
<sequence length="170" mass="19140">MSSNAPHLHHHHLQEEELSYGPFGFLNPTIRRVPLSFTISHQISSSGNVDQSSAKNTAQKGQDVRQDQVRSEGMYREFRTRDNRKGRHALALTPQTTTYLTPPRTTTPSQTLLGISRMFTSYPYWDISYLVTVIFTLGSVVWCINAFFVYLPLQIPSSEFGGEIANAGGY</sequence>